<dbReference type="NCBIfam" id="TIGR01552">
    <property type="entry name" value="phd_fam"/>
    <property type="match status" value="1"/>
</dbReference>
<name>A0A0G0XV61_9BACT</name>
<proteinExistence type="inferred from homology"/>
<dbReference type="Gene3D" id="3.40.1620.10">
    <property type="entry name" value="YefM-like domain"/>
    <property type="match status" value="1"/>
</dbReference>
<dbReference type="AlphaFoldDB" id="A0A0G0XV61"/>
<gene>
    <name evidence="3" type="ORF">UU42_C0007G0004</name>
</gene>
<dbReference type="SUPFAM" id="SSF143120">
    <property type="entry name" value="YefM-like"/>
    <property type="match status" value="1"/>
</dbReference>
<dbReference type="Pfam" id="PF02604">
    <property type="entry name" value="PhdYeFM_antitox"/>
    <property type="match status" value="1"/>
</dbReference>
<evidence type="ECO:0000313" key="3">
    <source>
        <dbReference type="EMBL" id="KKR91787.1"/>
    </source>
</evidence>
<protein>
    <recommendedName>
        <fullName evidence="2">Antitoxin</fullName>
    </recommendedName>
</protein>
<evidence type="ECO:0000256" key="1">
    <source>
        <dbReference type="ARBA" id="ARBA00009981"/>
    </source>
</evidence>
<evidence type="ECO:0000256" key="2">
    <source>
        <dbReference type="RuleBase" id="RU362080"/>
    </source>
</evidence>
<comment type="similarity">
    <text evidence="1 2">Belongs to the phD/YefM antitoxin family.</text>
</comment>
<accession>A0A0G0XV61</accession>
<organism evidence="3 4">
    <name type="scientific">Candidatus Woesebacteria bacterium GW2011_GWA1_41_13b</name>
    <dbReference type="NCBI Taxonomy" id="1618555"/>
    <lineage>
        <taxon>Bacteria</taxon>
        <taxon>Candidatus Woeseibacteriota</taxon>
    </lineage>
</organism>
<evidence type="ECO:0000313" key="4">
    <source>
        <dbReference type="Proteomes" id="UP000034676"/>
    </source>
</evidence>
<comment type="function">
    <text evidence="2">Antitoxin component of a type II toxin-antitoxin (TA) system.</text>
</comment>
<comment type="caution">
    <text evidence="3">The sequence shown here is derived from an EMBL/GenBank/DDBJ whole genome shotgun (WGS) entry which is preliminary data.</text>
</comment>
<dbReference type="InterPro" id="IPR006442">
    <property type="entry name" value="Antitoxin_Phd/YefM"/>
</dbReference>
<dbReference type="Proteomes" id="UP000034676">
    <property type="component" value="Unassembled WGS sequence"/>
</dbReference>
<reference evidence="3 4" key="1">
    <citation type="journal article" date="2015" name="Nature">
        <title>rRNA introns, odd ribosomes, and small enigmatic genomes across a large radiation of phyla.</title>
        <authorList>
            <person name="Brown C.T."/>
            <person name="Hug L.A."/>
            <person name="Thomas B.C."/>
            <person name="Sharon I."/>
            <person name="Castelle C.J."/>
            <person name="Singh A."/>
            <person name="Wilkins M.J."/>
            <person name="Williams K.H."/>
            <person name="Banfield J.F."/>
        </authorList>
    </citation>
    <scope>NUCLEOTIDE SEQUENCE [LARGE SCALE GENOMIC DNA]</scope>
</reference>
<sequence>MINTSASIDELRTNLAEFIGRVMYGKDRVIIKKYNRDAAVLLSIEDYEKLLDPTKRLKKAQWDQTVRKLDEIRNIIPRGNQAELSQNIEKAVREVRAGKRNKSA</sequence>
<dbReference type="InterPro" id="IPR036165">
    <property type="entry name" value="YefM-like_sf"/>
</dbReference>
<dbReference type="EMBL" id="LCAO01000007">
    <property type="protein sequence ID" value="KKR91787.1"/>
    <property type="molecule type" value="Genomic_DNA"/>
</dbReference>